<evidence type="ECO:0000313" key="13">
    <source>
        <dbReference type="Proteomes" id="UP000724672"/>
    </source>
</evidence>
<feature type="transmembrane region" description="Helical" evidence="9">
    <location>
        <begin position="290"/>
        <end position="309"/>
    </location>
</feature>
<comment type="caution">
    <text evidence="12">The sequence shown here is derived from an EMBL/GenBank/DDBJ whole genome shotgun (WGS) entry which is preliminary data.</text>
</comment>
<gene>
    <name evidence="12" type="ORF">GOQ27_03130</name>
</gene>
<evidence type="ECO:0000256" key="2">
    <source>
        <dbReference type="ARBA" id="ARBA00022448"/>
    </source>
</evidence>
<dbReference type="Gene3D" id="3.40.50.300">
    <property type="entry name" value="P-loop containing nucleotide triphosphate hydrolases"/>
    <property type="match status" value="1"/>
</dbReference>
<dbReference type="InterPro" id="IPR003593">
    <property type="entry name" value="AAA+_ATPase"/>
</dbReference>
<dbReference type="SUPFAM" id="SSF52540">
    <property type="entry name" value="P-loop containing nucleoside triphosphate hydrolases"/>
    <property type="match status" value="1"/>
</dbReference>
<dbReference type="CDD" id="cd18542">
    <property type="entry name" value="ABC_6TM_YknU_like"/>
    <property type="match status" value="1"/>
</dbReference>
<dbReference type="InterPro" id="IPR017871">
    <property type="entry name" value="ABC_transporter-like_CS"/>
</dbReference>
<feature type="transmembrane region" description="Helical" evidence="9">
    <location>
        <begin position="180"/>
        <end position="198"/>
    </location>
</feature>
<organism evidence="12 13">
    <name type="scientific">Anaeromonas frigoriresistens</name>
    <dbReference type="NCBI Taxonomy" id="2683708"/>
    <lineage>
        <taxon>Bacteria</taxon>
        <taxon>Bacillati</taxon>
        <taxon>Bacillota</taxon>
        <taxon>Tissierellia</taxon>
        <taxon>Tissierellales</taxon>
        <taxon>Thermohalobacteraceae</taxon>
        <taxon>Anaeromonas</taxon>
    </lineage>
</organism>
<evidence type="ECO:0000313" key="12">
    <source>
        <dbReference type="EMBL" id="MBS4537438.1"/>
    </source>
</evidence>
<keyword evidence="2" id="KW-0813">Transport</keyword>
<dbReference type="GO" id="GO:0016887">
    <property type="term" value="F:ATP hydrolysis activity"/>
    <property type="evidence" value="ECO:0007669"/>
    <property type="project" value="InterPro"/>
</dbReference>
<evidence type="ECO:0000256" key="1">
    <source>
        <dbReference type="ARBA" id="ARBA00004651"/>
    </source>
</evidence>
<dbReference type="AlphaFoldDB" id="A0A942UQP4"/>
<keyword evidence="7 9" id="KW-1133">Transmembrane helix</keyword>
<evidence type="ECO:0000259" key="10">
    <source>
        <dbReference type="PROSITE" id="PS50893"/>
    </source>
</evidence>
<dbReference type="PROSITE" id="PS50929">
    <property type="entry name" value="ABC_TM1F"/>
    <property type="match status" value="1"/>
</dbReference>
<feature type="domain" description="ABC transmembrane type-1" evidence="11">
    <location>
        <begin position="19"/>
        <end position="321"/>
    </location>
</feature>
<dbReference type="FunFam" id="3.40.50.300:FF:000221">
    <property type="entry name" value="Multidrug ABC transporter ATP-binding protein"/>
    <property type="match status" value="1"/>
</dbReference>
<protein>
    <submittedName>
        <fullName evidence="12">ABC transporter ATP-binding protein</fullName>
    </submittedName>
</protein>
<keyword evidence="8 9" id="KW-0472">Membrane</keyword>
<evidence type="ECO:0000256" key="3">
    <source>
        <dbReference type="ARBA" id="ARBA00022475"/>
    </source>
</evidence>
<proteinExistence type="predicted"/>
<keyword evidence="13" id="KW-1185">Reference proteome</keyword>
<evidence type="ECO:0000256" key="5">
    <source>
        <dbReference type="ARBA" id="ARBA00022741"/>
    </source>
</evidence>
<dbReference type="SUPFAM" id="SSF90123">
    <property type="entry name" value="ABC transporter transmembrane region"/>
    <property type="match status" value="1"/>
</dbReference>
<dbReference type="PROSITE" id="PS00211">
    <property type="entry name" value="ABC_TRANSPORTER_1"/>
    <property type="match status" value="1"/>
</dbReference>
<dbReference type="InterPro" id="IPR039421">
    <property type="entry name" value="Type_1_exporter"/>
</dbReference>
<keyword evidence="6 12" id="KW-0067">ATP-binding</keyword>
<dbReference type="PANTHER" id="PTHR43394">
    <property type="entry name" value="ATP-DEPENDENT PERMEASE MDL1, MITOCHONDRIAL"/>
    <property type="match status" value="1"/>
</dbReference>
<dbReference type="PANTHER" id="PTHR43394:SF1">
    <property type="entry name" value="ATP-BINDING CASSETTE SUB-FAMILY B MEMBER 10, MITOCHONDRIAL"/>
    <property type="match status" value="1"/>
</dbReference>
<dbReference type="InterPro" id="IPR003439">
    <property type="entry name" value="ABC_transporter-like_ATP-bd"/>
</dbReference>
<keyword evidence="5" id="KW-0547">Nucleotide-binding</keyword>
<feature type="domain" description="ABC transporter" evidence="10">
    <location>
        <begin position="353"/>
        <end position="587"/>
    </location>
</feature>
<reference evidence="12" key="1">
    <citation type="submission" date="2019-12" db="EMBL/GenBank/DDBJ databases">
        <title>Clostridiaceae gen. nov. sp. nov., isolated from sediment in Xinjiang, China.</title>
        <authorList>
            <person name="Zhang R."/>
        </authorList>
    </citation>
    <scope>NUCLEOTIDE SEQUENCE</scope>
    <source>
        <strain evidence="12">D2Q-11</strain>
    </source>
</reference>
<dbReference type="InterPro" id="IPR027417">
    <property type="entry name" value="P-loop_NTPase"/>
</dbReference>
<dbReference type="GO" id="GO:0005524">
    <property type="term" value="F:ATP binding"/>
    <property type="evidence" value="ECO:0007669"/>
    <property type="project" value="UniProtKB-KW"/>
</dbReference>
<evidence type="ECO:0000256" key="6">
    <source>
        <dbReference type="ARBA" id="ARBA00022840"/>
    </source>
</evidence>
<accession>A0A942UQP4</accession>
<dbReference type="GO" id="GO:0015421">
    <property type="term" value="F:ABC-type oligopeptide transporter activity"/>
    <property type="evidence" value="ECO:0007669"/>
    <property type="project" value="TreeGrafter"/>
</dbReference>
<dbReference type="InterPro" id="IPR036640">
    <property type="entry name" value="ABC1_TM_sf"/>
</dbReference>
<dbReference type="SMART" id="SM00382">
    <property type="entry name" value="AAA"/>
    <property type="match status" value="1"/>
</dbReference>
<keyword evidence="4 9" id="KW-0812">Transmembrane</keyword>
<dbReference type="Proteomes" id="UP000724672">
    <property type="component" value="Unassembled WGS sequence"/>
</dbReference>
<dbReference type="EMBL" id="WSFT01000016">
    <property type="protein sequence ID" value="MBS4537438.1"/>
    <property type="molecule type" value="Genomic_DNA"/>
</dbReference>
<evidence type="ECO:0000259" key="11">
    <source>
        <dbReference type="PROSITE" id="PS50929"/>
    </source>
</evidence>
<dbReference type="Gene3D" id="1.20.1560.10">
    <property type="entry name" value="ABC transporter type 1, transmembrane domain"/>
    <property type="match status" value="1"/>
</dbReference>
<feature type="transmembrane region" description="Helical" evidence="9">
    <location>
        <begin position="75"/>
        <end position="95"/>
    </location>
</feature>
<evidence type="ECO:0000256" key="7">
    <source>
        <dbReference type="ARBA" id="ARBA00022989"/>
    </source>
</evidence>
<evidence type="ECO:0000256" key="8">
    <source>
        <dbReference type="ARBA" id="ARBA00023136"/>
    </source>
</evidence>
<keyword evidence="3" id="KW-1003">Cell membrane</keyword>
<comment type="subcellular location">
    <subcellularLocation>
        <location evidence="1">Cell membrane</location>
        <topology evidence="1">Multi-pass membrane protein</topology>
    </subcellularLocation>
</comment>
<feature type="transmembrane region" description="Helical" evidence="9">
    <location>
        <begin position="259"/>
        <end position="284"/>
    </location>
</feature>
<dbReference type="Pfam" id="PF00005">
    <property type="entry name" value="ABC_tran"/>
    <property type="match status" value="1"/>
</dbReference>
<feature type="transmembrane region" description="Helical" evidence="9">
    <location>
        <begin position="157"/>
        <end position="174"/>
    </location>
</feature>
<dbReference type="RefSeq" id="WP_203365367.1">
    <property type="nucleotide sequence ID" value="NZ_WSFT01000016.1"/>
</dbReference>
<dbReference type="GO" id="GO:0005886">
    <property type="term" value="C:plasma membrane"/>
    <property type="evidence" value="ECO:0007669"/>
    <property type="project" value="UniProtKB-SubCell"/>
</dbReference>
<dbReference type="InterPro" id="IPR011527">
    <property type="entry name" value="ABC1_TM_dom"/>
</dbReference>
<sequence length="599" mass="67320">MNRLKLLWKFMKGNRLIYIGAVLSIGLATFASIINPLVLKVSIDSVIGDKALKAPSIVMNSINKIGGIDFLENNLWISAIVLVILTMIQGIFLYFKGKWSAQAAESIAKNIRESVYDHLQHQPYDYHVKSETGDLIQRCTSDVDTIRRFLAIQFVEIGRAIFMISFVAIIMFSLNVKMALISMAVVPIIFAFSVIFFLKVKKAFKLSDESEAEMSTVLQENLSGVRVVRAFSKEKFEIDKFEEKNENYRYLTYKLIRLLAGYWALSDLLCLIQIGSVLILGVYWATTGAITLGTLVVFTSYEGMLLWPVRQLGRILTDLGKSLVSLERIGEILDEPREEIESNELTPEIKGNIKFENVSFSYENDNKTLDNISFEVNKGETIAIMGQTGSGKSSLVHLLARLYEYNSGSIKIDGIELKNIQKKWIRKHVGIVLQEPFLFSRSIKDNISLAKLEAKEAEIIESARVAAIHNVIEDFERGYDTKVGEKGVTLSGGQKQRIAIARTLINNSPILIFDDSLSAVDTETDLAIRKALEKRKSGVTTFIISHRVSTIAGADKIIVLENGKIVQSGNHEELIKRKGLYKRVWTIQNSLETEMDKIV</sequence>
<evidence type="ECO:0000256" key="9">
    <source>
        <dbReference type="SAM" id="Phobius"/>
    </source>
</evidence>
<evidence type="ECO:0000256" key="4">
    <source>
        <dbReference type="ARBA" id="ARBA00022692"/>
    </source>
</evidence>
<name>A0A942UQP4_9FIRM</name>
<feature type="transmembrane region" description="Helical" evidence="9">
    <location>
        <begin position="16"/>
        <end position="34"/>
    </location>
</feature>
<dbReference type="PROSITE" id="PS50893">
    <property type="entry name" value="ABC_TRANSPORTER_2"/>
    <property type="match status" value="1"/>
</dbReference>
<dbReference type="Pfam" id="PF00664">
    <property type="entry name" value="ABC_membrane"/>
    <property type="match status" value="1"/>
</dbReference>